<dbReference type="Proteomes" id="UP000244005">
    <property type="component" value="Unassembled WGS sequence"/>
</dbReference>
<evidence type="ECO:0000256" key="8">
    <source>
        <dbReference type="RuleBase" id="RU003679"/>
    </source>
</evidence>
<protein>
    <recommendedName>
        <fullName evidence="3 7">Beta-galactosidase</fullName>
        <ecNumber evidence="3 7">3.2.1.23</ecNumber>
    </recommendedName>
</protein>
<evidence type="ECO:0000256" key="2">
    <source>
        <dbReference type="ARBA" id="ARBA00009809"/>
    </source>
</evidence>
<dbReference type="OMA" id="CANITKS"/>
<keyword evidence="4 9" id="KW-0732">Signal</keyword>
<reference evidence="12" key="1">
    <citation type="journal article" date="2017" name="Cell">
        <title>Insights into land plant evolution garnered from the Marchantia polymorpha genome.</title>
        <authorList>
            <person name="Bowman J.L."/>
            <person name="Kohchi T."/>
            <person name="Yamato K.T."/>
            <person name="Jenkins J."/>
            <person name="Shu S."/>
            <person name="Ishizaki K."/>
            <person name="Yamaoka S."/>
            <person name="Nishihama R."/>
            <person name="Nakamura Y."/>
            <person name="Berger F."/>
            <person name="Adam C."/>
            <person name="Aki S.S."/>
            <person name="Althoff F."/>
            <person name="Araki T."/>
            <person name="Arteaga-Vazquez M.A."/>
            <person name="Balasubrmanian S."/>
            <person name="Barry K."/>
            <person name="Bauer D."/>
            <person name="Boehm C.R."/>
            <person name="Briginshaw L."/>
            <person name="Caballero-Perez J."/>
            <person name="Catarino B."/>
            <person name="Chen F."/>
            <person name="Chiyoda S."/>
            <person name="Chovatia M."/>
            <person name="Davies K.M."/>
            <person name="Delmans M."/>
            <person name="Demura T."/>
            <person name="Dierschke T."/>
            <person name="Dolan L."/>
            <person name="Dorantes-Acosta A.E."/>
            <person name="Eklund D.M."/>
            <person name="Florent S.N."/>
            <person name="Flores-Sandoval E."/>
            <person name="Fujiyama A."/>
            <person name="Fukuzawa H."/>
            <person name="Galik B."/>
            <person name="Grimanelli D."/>
            <person name="Grimwood J."/>
            <person name="Grossniklaus U."/>
            <person name="Hamada T."/>
            <person name="Haseloff J."/>
            <person name="Hetherington A.J."/>
            <person name="Higo A."/>
            <person name="Hirakawa Y."/>
            <person name="Hundley H.N."/>
            <person name="Ikeda Y."/>
            <person name="Inoue K."/>
            <person name="Inoue S.I."/>
            <person name="Ishida S."/>
            <person name="Jia Q."/>
            <person name="Kakita M."/>
            <person name="Kanazawa T."/>
            <person name="Kawai Y."/>
            <person name="Kawashima T."/>
            <person name="Kennedy M."/>
            <person name="Kinose K."/>
            <person name="Kinoshita T."/>
            <person name="Kohara Y."/>
            <person name="Koide E."/>
            <person name="Komatsu K."/>
            <person name="Kopischke S."/>
            <person name="Kubo M."/>
            <person name="Kyozuka J."/>
            <person name="Lagercrantz U."/>
            <person name="Lin S.S."/>
            <person name="Lindquist E."/>
            <person name="Lipzen A.M."/>
            <person name="Lu C.W."/>
            <person name="De Luna E."/>
            <person name="Martienssen R.A."/>
            <person name="Minamino N."/>
            <person name="Mizutani M."/>
            <person name="Mizutani M."/>
            <person name="Mochizuki N."/>
            <person name="Monte I."/>
            <person name="Mosher R."/>
            <person name="Nagasaki H."/>
            <person name="Nakagami H."/>
            <person name="Naramoto S."/>
            <person name="Nishitani K."/>
            <person name="Ohtani M."/>
            <person name="Okamoto T."/>
            <person name="Okumura M."/>
            <person name="Phillips J."/>
            <person name="Pollak B."/>
            <person name="Reinders A."/>
            <person name="Rovekamp M."/>
            <person name="Sano R."/>
            <person name="Sawa S."/>
            <person name="Schmid M.W."/>
            <person name="Shirakawa M."/>
            <person name="Solano R."/>
            <person name="Spunde A."/>
            <person name="Suetsugu N."/>
            <person name="Sugano S."/>
            <person name="Sugiyama A."/>
            <person name="Sun R."/>
            <person name="Suzuki Y."/>
            <person name="Takenaka M."/>
            <person name="Takezawa D."/>
            <person name="Tomogane H."/>
            <person name="Tsuzuki M."/>
            <person name="Ueda T."/>
            <person name="Umeda M."/>
            <person name="Ward J.M."/>
            <person name="Watanabe Y."/>
            <person name="Yazaki K."/>
            <person name="Yokoyama R."/>
            <person name="Yoshitake Y."/>
            <person name="Yotsui I."/>
            <person name="Zachgo S."/>
            <person name="Schmutz J."/>
        </authorList>
    </citation>
    <scope>NUCLEOTIDE SEQUENCE [LARGE SCALE GENOMIC DNA]</scope>
    <source>
        <strain evidence="12">Tak-1</strain>
    </source>
</reference>
<dbReference type="Pfam" id="PF01301">
    <property type="entry name" value="Glyco_hydro_35"/>
    <property type="match status" value="1"/>
</dbReference>
<dbReference type="FunFam" id="2.60.120.260:FF:000142">
    <property type="entry name" value="Beta-galactosidase"/>
    <property type="match status" value="1"/>
</dbReference>
<accession>A0A2R6WQ92</accession>
<dbReference type="GO" id="GO:0030246">
    <property type="term" value="F:carbohydrate binding"/>
    <property type="evidence" value="ECO:0007669"/>
    <property type="project" value="InterPro"/>
</dbReference>
<evidence type="ECO:0000313" key="12">
    <source>
        <dbReference type="Proteomes" id="UP000244005"/>
    </source>
</evidence>
<comment type="catalytic activity">
    <reaction evidence="1 7">
        <text>Hydrolysis of terminal non-reducing beta-D-galactose residues in beta-D-galactosides.</text>
        <dbReference type="EC" id="3.2.1.23"/>
    </reaction>
</comment>
<sequence length="859" mass="94464">MEKKNRKNTLLLPFMLLIWAGAVSSVVVTYDHRALLLDGQRRFLQGASIHYPRSTPQMWPGLIDLAKKGGIDLIQTYVFWDGHEPEKGKYDFTGRYDIVQFVKLVADSGLYVNLRIGPYVCAEWSSGGFPLWLRDIPGIEFRTDNEPFKVEMEGFTRKIVSLMKENNLFASQGGPIILAQVENEYGNIDSAYGASAMAYITWAAKMAEGLDTGVPWIMCQQDDAPANIINTCNGFYCDWFSPNDYSKPKMWTENWAGWFHNWGKKAPHRPAEDVAYAVALFFAKGGSFQNYYMYHGGTNFERTAGERIATSYDYDAPLDEYGQVREPKYSHLKELHAAIKACEPALAAVDGDAFTMSLGSTSEVHVYGNGNGNSLGQFVSSSEVCAAFLVNWGDNASETVQFNEGSYDLPAWSVSVLPDCKNVIFNTAKVAGQTAIKMMKTIKTAASNGQESLFVASTWEAWREPASKWGDTITHSGGFLEQLNMTRAATDYLWLTTVVDASDSSTSASIHLDGVKDTVHIFVDGVYAGSPDEFDLETVEQKINLKKGQNSISVLSMTLGLQNYGAYLEKEVAGISEAKLVGLSTGDVELTNQEWEYQIGLKGEELKLYTEAGMTKVTWESAASLPVNQPLHWYKTTIDAPSGNGPVALDLGTMGKGQAWINGVSIGRYWTLKQTPFLDTVGGCSDVCDYRGTYKYNKCTTGCGDIARWYHVPREWLKATGNLLVIFEETGGDPTGVSLGTQIMNKICAYVSESHPVFVSGNVNTINSHPLVQLDCSPGHIISEIRFASFGTPSGTCGRFQEGICHSSQSTELLVKECVGKQQCSVNVTWKSFEAEDPCPGLTKSLAVEAACEVTTPMI</sequence>
<dbReference type="AlphaFoldDB" id="A0A2R6WQ92"/>
<evidence type="ECO:0000256" key="1">
    <source>
        <dbReference type="ARBA" id="ARBA00001412"/>
    </source>
</evidence>
<dbReference type="InterPro" id="IPR008979">
    <property type="entry name" value="Galactose-bd-like_sf"/>
</dbReference>
<dbReference type="InterPro" id="IPR017853">
    <property type="entry name" value="GH"/>
</dbReference>
<dbReference type="InterPro" id="IPR048913">
    <property type="entry name" value="BetaGal_gal-bd"/>
</dbReference>
<dbReference type="InterPro" id="IPR001944">
    <property type="entry name" value="Glycoside_Hdrlase_35"/>
</dbReference>
<dbReference type="InterPro" id="IPR000922">
    <property type="entry name" value="Lectin_gal-bd_dom"/>
</dbReference>
<feature type="chain" id="PRO_5015347572" description="Beta-galactosidase" evidence="9">
    <location>
        <begin position="26"/>
        <end position="859"/>
    </location>
</feature>
<evidence type="ECO:0000259" key="10">
    <source>
        <dbReference type="PROSITE" id="PS50228"/>
    </source>
</evidence>
<dbReference type="GO" id="GO:0009827">
    <property type="term" value="P:plant-type cell wall modification"/>
    <property type="evidence" value="ECO:0000318"/>
    <property type="project" value="GO_Central"/>
</dbReference>
<evidence type="ECO:0000256" key="3">
    <source>
        <dbReference type="ARBA" id="ARBA00012756"/>
    </source>
</evidence>
<dbReference type="Pfam" id="PF02140">
    <property type="entry name" value="SUEL_Lectin"/>
    <property type="match status" value="1"/>
</dbReference>
<dbReference type="GO" id="GO:0019388">
    <property type="term" value="P:galactose catabolic process"/>
    <property type="evidence" value="ECO:0000318"/>
    <property type="project" value="GO_Central"/>
</dbReference>
<dbReference type="Gene3D" id="2.60.120.740">
    <property type="match status" value="1"/>
</dbReference>
<dbReference type="SUPFAM" id="SSF49785">
    <property type="entry name" value="Galactose-binding domain-like"/>
    <property type="match status" value="2"/>
</dbReference>
<dbReference type="Gramene" id="Mp4g01390.1">
    <property type="protein sequence ID" value="Mp4g01390.1.cds"/>
    <property type="gene ID" value="Mp4g01390"/>
</dbReference>
<dbReference type="FunFam" id="2.60.120.740:FF:000002">
    <property type="entry name" value="Beta-galactosidase"/>
    <property type="match status" value="1"/>
</dbReference>
<dbReference type="GO" id="GO:0009505">
    <property type="term" value="C:plant-type cell wall"/>
    <property type="evidence" value="ECO:0000318"/>
    <property type="project" value="GO_Central"/>
</dbReference>
<proteinExistence type="inferred from homology"/>
<keyword evidence="12" id="KW-1185">Reference proteome</keyword>
<feature type="signal peptide" evidence="9">
    <location>
        <begin position="1"/>
        <end position="25"/>
    </location>
</feature>
<dbReference type="CDD" id="cd22842">
    <property type="entry name" value="Gal_Rha_Lectin_BGal"/>
    <property type="match status" value="1"/>
</dbReference>
<evidence type="ECO:0000256" key="4">
    <source>
        <dbReference type="ARBA" id="ARBA00022729"/>
    </source>
</evidence>
<dbReference type="InterPro" id="IPR043159">
    <property type="entry name" value="Lectin_gal-bd_sf"/>
</dbReference>
<evidence type="ECO:0000256" key="7">
    <source>
        <dbReference type="RuleBase" id="RU000675"/>
    </source>
</evidence>
<name>A0A2R6WQ92_MARPO</name>
<dbReference type="PROSITE" id="PS01182">
    <property type="entry name" value="GLYCOSYL_HYDROL_F35"/>
    <property type="match status" value="1"/>
</dbReference>
<dbReference type="GO" id="GO:0005773">
    <property type="term" value="C:vacuole"/>
    <property type="evidence" value="ECO:0000318"/>
    <property type="project" value="GO_Central"/>
</dbReference>
<dbReference type="OrthoDB" id="1657402at2759"/>
<comment type="similarity">
    <text evidence="2 8">Belongs to the glycosyl hydrolase 35 family.</text>
</comment>
<organism evidence="11 12">
    <name type="scientific">Marchantia polymorpha</name>
    <name type="common">Common liverwort</name>
    <name type="synonym">Marchantia aquatica</name>
    <dbReference type="NCBI Taxonomy" id="3197"/>
    <lineage>
        <taxon>Eukaryota</taxon>
        <taxon>Viridiplantae</taxon>
        <taxon>Streptophyta</taxon>
        <taxon>Embryophyta</taxon>
        <taxon>Marchantiophyta</taxon>
        <taxon>Marchantiopsida</taxon>
        <taxon>Marchantiidae</taxon>
        <taxon>Marchantiales</taxon>
        <taxon>Marchantiaceae</taxon>
        <taxon>Marchantia</taxon>
    </lineage>
</organism>
<dbReference type="PRINTS" id="PR00742">
    <property type="entry name" value="GLHYDRLASE35"/>
</dbReference>
<gene>
    <name evidence="11" type="ORF">MARPO_0066s0004</name>
</gene>
<keyword evidence="5 7" id="KW-0378">Hydrolase</keyword>
<dbReference type="EC" id="3.2.1.23" evidence="3 7"/>
<dbReference type="GO" id="GO:0004565">
    <property type="term" value="F:beta-galactosidase activity"/>
    <property type="evidence" value="ECO:0000318"/>
    <property type="project" value="GO_Central"/>
</dbReference>
<dbReference type="SUPFAM" id="SSF51445">
    <property type="entry name" value="(Trans)glycosidases"/>
    <property type="match status" value="1"/>
</dbReference>
<dbReference type="Pfam" id="PF21467">
    <property type="entry name" value="BetaGal_gal-bd"/>
    <property type="match status" value="1"/>
</dbReference>
<dbReference type="InterPro" id="IPR031330">
    <property type="entry name" value="Gly_Hdrlase_35_cat"/>
</dbReference>
<dbReference type="InterPro" id="IPR041392">
    <property type="entry name" value="GHD"/>
</dbReference>
<dbReference type="Gene3D" id="3.20.20.80">
    <property type="entry name" value="Glycosidases"/>
    <property type="match status" value="1"/>
</dbReference>
<evidence type="ECO:0000313" key="11">
    <source>
        <dbReference type="EMBL" id="PTQ36041.1"/>
    </source>
</evidence>
<keyword evidence="6 7" id="KW-0326">Glycosidase</keyword>
<dbReference type="PANTHER" id="PTHR23421">
    <property type="entry name" value="BETA-GALACTOSIDASE RELATED"/>
    <property type="match status" value="1"/>
</dbReference>
<evidence type="ECO:0000256" key="9">
    <source>
        <dbReference type="SAM" id="SignalP"/>
    </source>
</evidence>
<dbReference type="EMBL" id="KZ772738">
    <property type="protein sequence ID" value="PTQ36041.1"/>
    <property type="molecule type" value="Genomic_DNA"/>
</dbReference>
<dbReference type="PROSITE" id="PS50228">
    <property type="entry name" value="SUEL_LECTIN"/>
    <property type="match status" value="1"/>
</dbReference>
<evidence type="ECO:0000256" key="6">
    <source>
        <dbReference type="ARBA" id="ARBA00023295"/>
    </source>
</evidence>
<dbReference type="Gene3D" id="2.60.120.260">
    <property type="entry name" value="Galactose-binding domain-like"/>
    <property type="match status" value="2"/>
</dbReference>
<evidence type="ECO:0000256" key="5">
    <source>
        <dbReference type="ARBA" id="ARBA00022801"/>
    </source>
</evidence>
<dbReference type="InterPro" id="IPR019801">
    <property type="entry name" value="Glyco_hydro_35_CS"/>
</dbReference>
<dbReference type="Pfam" id="PF17834">
    <property type="entry name" value="GHD"/>
    <property type="match status" value="1"/>
</dbReference>
<feature type="domain" description="SUEL-type lectin" evidence="10">
    <location>
        <begin position="766"/>
        <end position="853"/>
    </location>
</feature>
<dbReference type="FunFam" id="3.20.20.80:FF:000006">
    <property type="entry name" value="Beta-galactosidase"/>
    <property type="match status" value="1"/>
</dbReference>